<dbReference type="AlphaFoldDB" id="A0A0F9PPA3"/>
<evidence type="ECO:0000313" key="1">
    <source>
        <dbReference type="EMBL" id="KKN02896.1"/>
    </source>
</evidence>
<gene>
    <name evidence="1" type="ORF">LCGC14_1113120</name>
</gene>
<dbReference type="EMBL" id="LAZR01005095">
    <property type="protein sequence ID" value="KKN02896.1"/>
    <property type="molecule type" value="Genomic_DNA"/>
</dbReference>
<name>A0A0F9PPA3_9ZZZZ</name>
<reference evidence="1" key="1">
    <citation type="journal article" date="2015" name="Nature">
        <title>Complex archaea that bridge the gap between prokaryotes and eukaryotes.</title>
        <authorList>
            <person name="Spang A."/>
            <person name="Saw J.H."/>
            <person name="Jorgensen S.L."/>
            <person name="Zaremba-Niedzwiedzka K."/>
            <person name="Martijn J."/>
            <person name="Lind A.E."/>
            <person name="van Eijk R."/>
            <person name="Schleper C."/>
            <person name="Guy L."/>
            <person name="Ettema T.J."/>
        </authorList>
    </citation>
    <scope>NUCLEOTIDE SEQUENCE</scope>
</reference>
<accession>A0A0F9PPA3</accession>
<organism evidence="1">
    <name type="scientific">marine sediment metagenome</name>
    <dbReference type="NCBI Taxonomy" id="412755"/>
    <lineage>
        <taxon>unclassified sequences</taxon>
        <taxon>metagenomes</taxon>
        <taxon>ecological metagenomes</taxon>
    </lineage>
</organism>
<protein>
    <submittedName>
        <fullName evidence="1">Uncharacterized protein</fullName>
    </submittedName>
</protein>
<proteinExistence type="predicted"/>
<sequence length="74" mass="8269">MTNKVGTHYNSLIDALQAMSKVHAELIKARNAIDEESNDTNDLALRSKLCGMVEDVYGLKSETRELIDYALDLL</sequence>
<comment type="caution">
    <text evidence="1">The sequence shown here is derived from an EMBL/GenBank/DDBJ whole genome shotgun (WGS) entry which is preliminary data.</text>
</comment>